<keyword evidence="3" id="KW-0997">Cell inner membrane</keyword>
<dbReference type="Gene3D" id="3.30.70.1440">
    <property type="entry name" value="Multidrug efflux transporter AcrB pore domain"/>
    <property type="match status" value="1"/>
</dbReference>
<evidence type="ECO:0000313" key="9">
    <source>
        <dbReference type="Proteomes" id="UP001589758"/>
    </source>
</evidence>
<evidence type="ECO:0000256" key="4">
    <source>
        <dbReference type="ARBA" id="ARBA00022692"/>
    </source>
</evidence>
<organism evidence="8 9">
    <name type="scientific">Thorsellia kenyensis</name>
    <dbReference type="NCBI Taxonomy" id="1549888"/>
    <lineage>
        <taxon>Bacteria</taxon>
        <taxon>Pseudomonadati</taxon>
        <taxon>Pseudomonadota</taxon>
        <taxon>Gammaproteobacteria</taxon>
        <taxon>Enterobacterales</taxon>
        <taxon>Thorselliaceae</taxon>
        <taxon>Thorsellia</taxon>
    </lineage>
</organism>
<keyword evidence="5 7" id="KW-1133">Transmembrane helix</keyword>
<dbReference type="Gene3D" id="1.20.1640.10">
    <property type="entry name" value="Multidrug efflux transporter AcrB transmembrane domain"/>
    <property type="match status" value="2"/>
</dbReference>
<evidence type="ECO:0000256" key="2">
    <source>
        <dbReference type="ARBA" id="ARBA00022475"/>
    </source>
</evidence>
<evidence type="ECO:0000313" key="8">
    <source>
        <dbReference type="EMBL" id="MFC0180815.1"/>
    </source>
</evidence>
<feature type="transmembrane region" description="Helical" evidence="7">
    <location>
        <begin position="12"/>
        <end position="32"/>
    </location>
</feature>
<feature type="transmembrane region" description="Helical" evidence="7">
    <location>
        <begin position="881"/>
        <end position="899"/>
    </location>
</feature>
<feature type="transmembrane region" description="Helical" evidence="7">
    <location>
        <begin position="335"/>
        <end position="354"/>
    </location>
</feature>
<feature type="transmembrane region" description="Helical" evidence="7">
    <location>
        <begin position="557"/>
        <end position="576"/>
    </location>
</feature>
<feature type="transmembrane region" description="Helical" evidence="7">
    <location>
        <begin position="1010"/>
        <end position="1036"/>
    </location>
</feature>
<keyword evidence="2" id="KW-1003">Cell membrane</keyword>
<name>A0ABV6CCV6_9GAMM</name>
<gene>
    <name evidence="8" type="ORF">ACFFIT_12110</name>
</gene>
<feature type="transmembrane region" description="Helical" evidence="7">
    <location>
        <begin position="919"/>
        <end position="945"/>
    </location>
</feature>
<dbReference type="Proteomes" id="UP001589758">
    <property type="component" value="Unassembled WGS sequence"/>
</dbReference>
<keyword evidence="1" id="KW-0813">Transport</keyword>
<evidence type="ECO:0000256" key="7">
    <source>
        <dbReference type="SAM" id="Phobius"/>
    </source>
</evidence>
<dbReference type="SUPFAM" id="SSF82866">
    <property type="entry name" value="Multidrug efflux transporter AcrB transmembrane domain"/>
    <property type="match status" value="2"/>
</dbReference>
<dbReference type="SUPFAM" id="SSF82714">
    <property type="entry name" value="Multidrug efflux transporter AcrB TolC docking domain, DN and DC subdomains"/>
    <property type="match status" value="2"/>
</dbReference>
<dbReference type="PANTHER" id="PTHR32063:SF34">
    <property type="entry name" value="MULTIDRUG RESISTANCE PROTEIN MDTC"/>
    <property type="match status" value="1"/>
</dbReference>
<feature type="transmembrane region" description="Helical" evidence="7">
    <location>
        <begin position="361"/>
        <end position="382"/>
    </location>
</feature>
<keyword evidence="6 7" id="KW-0472">Membrane</keyword>
<reference evidence="8 9" key="1">
    <citation type="submission" date="2024-09" db="EMBL/GenBank/DDBJ databases">
        <authorList>
            <person name="Sun Q."/>
            <person name="Mori K."/>
        </authorList>
    </citation>
    <scope>NUCLEOTIDE SEQUENCE [LARGE SCALE GENOMIC DNA]</scope>
    <source>
        <strain evidence="8 9">CCM 8545</strain>
    </source>
</reference>
<dbReference type="InterPro" id="IPR027463">
    <property type="entry name" value="AcrB_DN_DC_subdom"/>
</dbReference>
<dbReference type="PANTHER" id="PTHR32063">
    <property type="match status" value="1"/>
</dbReference>
<protein>
    <submittedName>
        <fullName evidence="8">Efflux RND transporter permease subunit</fullName>
    </submittedName>
</protein>
<keyword evidence="4 7" id="KW-0812">Transmembrane</keyword>
<feature type="transmembrane region" description="Helical" evidence="7">
    <location>
        <begin position="432"/>
        <end position="452"/>
    </location>
</feature>
<keyword evidence="9" id="KW-1185">Reference proteome</keyword>
<dbReference type="Gene3D" id="3.30.2090.10">
    <property type="entry name" value="Multidrug efflux transporter AcrB TolC docking domain, DN and DC subdomains"/>
    <property type="match status" value="2"/>
</dbReference>
<feature type="transmembrane region" description="Helical" evidence="7">
    <location>
        <begin position="464"/>
        <end position="487"/>
    </location>
</feature>
<dbReference type="Pfam" id="PF00873">
    <property type="entry name" value="ACR_tran"/>
    <property type="match status" value="1"/>
</dbReference>
<accession>A0ABV6CCV6</accession>
<evidence type="ECO:0000256" key="1">
    <source>
        <dbReference type="ARBA" id="ARBA00022448"/>
    </source>
</evidence>
<dbReference type="EMBL" id="JBHLXE010000108">
    <property type="protein sequence ID" value="MFC0180815.1"/>
    <property type="molecule type" value="Genomic_DNA"/>
</dbReference>
<dbReference type="InterPro" id="IPR001036">
    <property type="entry name" value="Acrflvin-R"/>
</dbReference>
<comment type="caution">
    <text evidence="8">The sequence shown here is derived from an EMBL/GenBank/DDBJ whole genome shotgun (WGS) entry which is preliminary data.</text>
</comment>
<feature type="transmembrane region" description="Helical" evidence="7">
    <location>
        <begin position="519"/>
        <end position="537"/>
    </location>
</feature>
<dbReference type="SUPFAM" id="SSF82693">
    <property type="entry name" value="Multidrug efflux transporter AcrB pore domain, PN1, PN2, PC1 and PC2 subdomains"/>
    <property type="match status" value="3"/>
</dbReference>
<proteinExistence type="predicted"/>
<feature type="transmembrane region" description="Helical" evidence="7">
    <location>
        <begin position="981"/>
        <end position="998"/>
    </location>
</feature>
<evidence type="ECO:0000256" key="5">
    <source>
        <dbReference type="ARBA" id="ARBA00022989"/>
    </source>
</evidence>
<sequence length="1057" mass="115575">MRFFNLFLVRPVAAWLLSFSILLLGILGYRLMPVSPLPNLDLPAIVVSASLSGAPPETMASSVAAPLESALSSIAGIDEMTSRNSLGSTRIILVFDINKNVHEAAREVQAAINATMPMLPSGMRTPPSLRKINPSDSPIMILTLTSNKKSLSELFDLANTVVSPQIAQVKGVGDVSLGGSASPAIRIKLEPMQLFYQGIGLQSVSEIISSSNIRSPLGQLHTKNDTYQINNNAFLKDPDEYGDLIIKNDEQKGVVYLKDVATITQSTQDERSIGLSNGQPAILLVVNRSQNANIIATVDEIKNKLPILQSLLPQDVSLKVAQDRTPTIRASIAEVNNTLIIAILLVILIVFLFLRSLKATLVPAIVVPVSLIGSFSVMYLLGFSLNNLTLMALTIATGFVVDDAIVISENIARHIEKGLPPLKAAYQGLKEVGFTVCAISFSLIAVFIPLLFAPGLQGLLFYEFAATMTIAILISLFVSLTLTPMLSSRLFNRVKMRESDDKIIHQNQDRKNEVTIKSIHAFIHFLYIPLNAFSYFFDKLTHGYRLLLTITLKYYYLTWLIFIVTILSSVMIFISLPKTFFPEQDTGRIIAFVRADQTTSFQSMSQRLKAVMDKVNQHPAIDNVSGFIGGGRSNSANVFISLKPLSERDSINKVISELQSSLNKEPGTSLLLRPVQDFRVGGREGNANYQFTLLSDDVQLLREWEPKIRKSLSDLSAIEGVDSDSENNAAELILNYERDLLNRFGLNISDSNALINNAFGQRAISTIYDEQNQYQVIMEVNSAMTADDNALNYMYLTNSLNKAISLESIAGWSLQGAAGTINHEQLSAATTISFNLPENGTLSDAINAINEQMVILGVPNKIQGQFAGNAKLFEKSNHDQLILIIGAIIAIYLVLGILYESFLHPVTILSTLPSAALGALIALKLFDTPFSLIAMIGILLLIGIVKKNAIMMIDFALVEQKTKGCSPKEAIFEACIIRFRPIMMTTLAAIGGAIPLMLGQGDGAELRQPLGITIVGGLIVSQCLTLFSTPVIYLGFEKVRGWRKKQNSTDLKQEKSG</sequence>
<evidence type="ECO:0000256" key="6">
    <source>
        <dbReference type="ARBA" id="ARBA00023136"/>
    </source>
</evidence>
<evidence type="ECO:0000256" key="3">
    <source>
        <dbReference type="ARBA" id="ARBA00022519"/>
    </source>
</evidence>
<dbReference type="PRINTS" id="PR00702">
    <property type="entry name" value="ACRIFLAVINRP"/>
</dbReference>
<feature type="transmembrane region" description="Helical" evidence="7">
    <location>
        <begin position="388"/>
        <end position="411"/>
    </location>
</feature>
<dbReference type="RefSeq" id="WP_385877997.1">
    <property type="nucleotide sequence ID" value="NZ_JBHLXE010000108.1"/>
</dbReference>
<dbReference type="Gene3D" id="3.30.70.1430">
    <property type="entry name" value="Multidrug efflux transporter AcrB pore domain"/>
    <property type="match status" value="2"/>
</dbReference>
<dbReference type="Gene3D" id="3.30.70.1320">
    <property type="entry name" value="Multidrug efflux transporter AcrB pore domain like"/>
    <property type="match status" value="1"/>
</dbReference>